<dbReference type="Gene3D" id="3.40.228.10">
    <property type="entry name" value="Dimethylsulfoxide Reductase, domain 2"/>
    <property type="match status" value="1"/>
</dbReference>
<dbReference type="GO" id="GO:0009061">
    <property type="term" value="P:anaerobic respiration"/>
    <property type="evidence" value="ECO:0007669"/>
    <property type="project" value="TreeGrafter"/>
</dbReference>
<dbReference type="Proteomes" id="UP000250919">
    <property type="component" value="Unassembled WGS sequence"/>
</dbReference>
<dbReference type="Pfam" id="PF00384">
    <property type="entry name" value="Molybdopterin"/>
    <property type="match status" value="1"/>
</dbReference>
<dbReference type="AlphaFoldDB" id="A0A329XC30"/>
<dbReference type="PANTHER" id="PTHR43742">
    <property type="entry name" value="TRIMETHYLAMINE-N-OXIDE REDUCTASE"/>
    <property type="match status" value="1"/>
</dbReference>
<evidence type="ECO:0000313" key="13">
    <source>
        <dbReference type="Proteomes" id="UP000466619"/>
    </source>
</evidence>
<sequence>MRCSVEANMKHKKISDEADEQNNDLRASRRHFIQASAALISIPFVSTRQTTAGEKTDQSSLPINVIDTSETKVIPTCSTFDCGGRCDIRAHVREGVVTRITTRPDHELDEAMPIMRACVRGKGYRKFVYHPDRLKYPMKRVGKRGEGKFERISWDEATTIIADKLKSITEKYGPACRYVSVNTAIIGGVSSGDKMLRRLLNITGGHLQYYHSVSMGNTAAATPYTYGVATSGSTLDTLEDTPLVILWGHNPSETIFGHTNHYFQKMKKNGTKFIVVDPRYSDSASSLADQWIPLLPTTDNALMDAMMYVIVSENLHDKGFIDRYTIGFDENNMPDGVPANESLVAYLTGAKDGIVKTPAWAEKITKVPANIIRQLAREYASTKPAALIQGWGPQRHICGERVARGSTILATITGNVGKKGGWAAGFGSVAGNKYLYGLDLGKNPVKEKISVMNWVQAADDASKVTPADGLVGADKLNTNIRVLFSLAGNYLANQNPDINQAVKILADESKIEFIVSSDLYLTPSTRYADILLPETSFMERWNIAYPWGTGSYFILSSKLIEPEFERRSDYEWIREVAEKLGVEQEFSQGRDEKAWIAHIMESNRQAMPKENLPTFEELQRTNKHLFKIPPYVAFEKNIRDLENHPFPTPSGKIEIFSKRLYDMQHPEIPALSHYVPAFEGPEDKLTEKYPLQLITWKGKNRSNSTQYSNPWLKEVQTQRLWINPLDAQKRKIKQGDLVRVFNDRGVSMIPAEVTQRIIPGVVAMPTGAWWQPDKNGVDWGGCVNVLTSSRKTPLAHGNSHQTLLVEVNKA</sequence>
<keyword evidence="3" id="KW-0500">Molybdenum</keyword>
<keyword evidence="13" id="KW-1185">Reference proteome</keyword>
<evidence type="ECO:0000313" key="11">
    <source>
        <dbReference type="EMBL" id="RAX14397.1"/>
    </source>
</evidence>
<proteinExistence type="inferred from homology"/>
<dbReference type="InterPro" id="IPR006656">
    <property type="entry name" value="Mopterin_OxRdtase"/>
</dbReference>
<dbReference type="SMART" id="SM00926">
    <property type="entry name" value="Molybdop_Fe4S4"/>
    <property type="match status" value="1"/>
</dbReference>
<dbReference type="SUPFAM" id="SSF50692">
    <property type="entry name" value="ADC-like"/>
    <property type="match status" value="1"/>
</dbReference>
<dbReference type="SUPFAM" id="SSF53706">
    <property type="entry name" value="Formate dehydrogenase/DMSO reductase, domains 1-3"/>
    <property type="match status" value="1"/>
</dbReference>
<evidence type="ECO:0000256" key="2">
    <source>
        <dbReference type="ARBA" id="ARBA00010312"/>
    </source>
</evidence>
<protein>
    <submittedName>
        <fullName evidence="11">Dimethyl sulfoxide reductase subunit A</fullName>
    </submittedName>
    <submittedName>
        <fullName evidence="10">Molybdopterin-dependent oxidoreductase</fullName>
    </submittedName>
</protein>
<dbReference type="GO" id="GO:0043546">
    <property type="term" value="F:molybdopterin cofactor binding"/>
    <property type="evidence" value="ECO:0007669"/>
    <property type="project" value="InterPro"/>
</dbReference>
<dbReference type="GO" id="GO:0030288">
    <property type="term" value="C:outer membrane-bounded periplasmic space"/>
    <property type="evidence" value="ECO:0007669"/>
    <property type="project" value="TreeGrafter"/>
</dbReference>
<dbReference type="GO" id="GO:0051539">
    <property type="term" value="F:4 iron, 4 sulfur cluster binding"/>
    <property type="evidence" value="ECO:0007669"/>
    <property type="project" value="InterPro"/>
</dbReference>
<feature type="region of interest" description="Disordered" evidence="8">
    <location>
        <begin position="1"/>
        <end position="22"/>
    </location>
</feature>
<evidence type="ECO:0000256" key="6">
    <source>
        <dbReference type="ARBA" id="ARBA00023004"/>
    </source>
</evidence>
<feature type="domain" description="4Fe-4S Mo/W bis-MGD-type" evidence="9">
    <location>
        <begin position="71"/>
        <end position="132"/>
    </location>
</feature>
<evidence type="ECO:0000256" key="3">
    <source>
        <dbReference type="ARBA" id="ARBA00022505"/>
    </source>
</evidence>
<dbReference type="EMBL" id="NSCM01000001">
    <property type="protein sequence ID" value="RAX14397.1"/>
    <property type="molecule type" value="Genomic_DNA"/>
</dbReference>
<dbReference type="Pfam" id="PF01568">
    <property type="entry name" value="Molydop_binding"/>
    <property type="match status" value="1"/>
</dbReference>
<dbReference type="InterPro" id="IPR009010">
    <property type="entry name" value="Asp_de-COase-like_dom_sf"/>
</dbReference>
<dbReference type="Gene3D" id="3.40.50.740">
    <property type="match status" value="1"/>
</dbReference>
<evidence type="ECO:0000259" key="9">
    <source>
        <dbReference type="PROSITE" id="PS51669"/>
    </source>
</evidence>
<dbReference type="Proteomes" id="UP000466619">
    <property type="component" value="Unassembled WGS sequence"/>
</dbReference>
<dbReference type="NCBIfam" id="TIGR02166">
    <property type="entry name" value="dmsA_ynfE"/>
    <property type="match status" value="1"/>
</dbReference>
<comment type="caution">
    <text evidence="11">The sequence shown here is derived from an EMBL/GenBank/DDBJ whole genome shotgun (WGS) entry which is preliminary data.</text>
</comment>
<dbReference type="Gene3D" id="2.20.25.90">
    <property type="entry name" value="ADC-like domains"/>
    <property type="match status" value="1"/>
</dbReference>
<reference evidence="11 12" key="2">
    <citation type="journal article" date="2018" name="Int. J. Syst. Evol. Microbiol.">
        <title>Whole-genome-based revisit of Photorhabdus phylogeny: proposal for the elevation of most Photorhabdus subspecies to the species level and description of one novel species Photorhabdus bodei sp. nov., and one novel subspecies Photorhabdus laumondii subsp. clarkei subsp. nov.</title>
        <authorList>
            <person name="Machado R.A.R."/>
            <person name="Wuthrich D."/>
            <person name="Kuhnert P."/>
            <person name="Arce C.C.M."/>
            <person name="Thonen L."/>
            <person name="Ruiz C."/>
            <person name="Zhang X."/>
            <person name="Robert C.A.M."/>
            <person name="Karimi J."/>
            <person name="Kamali S."/>
            <person name="Ma J."/>
            <person name="Bruggmann R."/>
            <person name="Erb M."/>
        </authorList>
    </citation>
    <scope>NUCLEOTIDE SEQUENCE [LARGE SCALE GENOMIC DNA]</scope>
    <source>
        <strain evidence="11 12">LJ24-63</strain>
    </source>
</reference>
<dbReference type="InterPro" id="IPR006655">
    <property type="entry name" value="Mopterin_OxRdtase_prok_CS"/>
</dbReference>
<name>A0A329XC30_9GAMM</name>
<dbReference type="Gene3D" id="2.40.40.20">
    <property type="match status" value="1"/>
</dbReference>
<comment type="similarity">
    <text evidence="2">Belongs to the prokaryotic molybdopterin-containing oxidoreductase family.</text>
</comment>
<keyword evidence="5" id="KW-0560">Oxidoreductase</keyword>
<keyword evidence="7" id="KW-0411">Iron-sulfur</keyword>
<dbReference type="PROSITE" id="PS51669">
    <property type="entry name" value="4FE4S_MOW_BIS_MGD"/>
    <property type="match status" value="1"/>
</dbReference>
<dbReference type="InterPro" id="IPR011888">
    <property type="entry name" value="Anaer_DMSO_reductase"/>
</dbReference>
<comment type="cofactor">
    <cofactor evidence="1">
        <name>Mo-bis(molybdopterin guanine dinucleotide)</name>
        <dbReference type="ChEBI" id="CHEBI:60539"/>
    </cofactor>
</comment>
<dbReference type="CDD" id="cd02770">
    <property type="entry name" value="MopB_DmsA-EC"/>
    <property type="match status" value="1"/>
</dbReference>
<gene>
    <name evidence="11" type="ORF">CKY02_00380</name>
    <name evidence="10" type="ORF">GPY48_02110</name>
</gene>
<dbReference type="GeneID" id="88804380"/>
<dbReference type="InterPro" id="IPR006963">
    <property type="entry name" value="Mopterin_OxRdtase_4Fe-4S_dom"/>
</dbReference>
<organism evidence="11 12">
    <name type="scientific">Photorhabdus bodei</name>
    <dbReference type="NCBI Taxonomy" id="2029681"/>
    <lineage>
        <taxon>Bacteria</taxon>
        <taxon>Pseudomonadati</taxon>
        <taxon>Pseudomonadota</taxon>
        <taxon>Gammaproteobacteria</taxon>
        <taxon>Enterobacterales</taxon>
        <taxon>Morganellaceae</taxon>
        <taxon>Photorhabdus</taxon>
    </lineage>
</organism>
<evidence type="ECO:0000256" key="4">
    <source>
        <dbReference type="ARBA" id="ARBA00022723"/>
    </source>
</evidence>
<dbReference type="InterPro" id="IPR050612">
    <property type="entry name" value="Prok_Mopterin_Oxidored"/>
</dbReference>
<dbReference type="PANTHER" id="PTHR43742:SF3">
    <property type="entry name" value="DIMETHYL SULFOXIDE REDUCTASE DMSA"/>
    <property type="match status" value="1"/>
</dbReference>
<dbReference type="CDD" id="cd02794">
    <property type="entry name" value="MopB_CT_DmsA-EC"/>
    <property type="match status" value="1"/>
</dbReference>
<keyword evidence="4" id="KW-0479">Metal-binding</keyword>
<dbReference type="RefSeq" id="WP_112893796.1">
    <property type="nucleotide sequence ID" value="NZ_CAWNYH010000001.1"/>
</dbReference>
<keyword evidence="6" id="KW-0408">Iron</keyword>
<evidence type="ECO:0000256" key="7">
    <source>
        <dbReference type="ARBA" id="ARBA00023014"/>
    </source>
</evidence>
<evidence type="ECO:0000313" key="10">
    <source>
        <dbReference type="EMBL" id="NDL02098.1"/>
    </source>
</evidence>
<dbReference type="EMBL" id="WSFC01000003">
    <property type="protein sequence ID" value="NDL02098.1"/>
    <property type="molecule type" value="Genomic_DNA"/>
</dbReference>
<dbReference type="FunFam" id="3.40.228.10:FF:000004">
    <property type="entry name" value="Dimethyl sulfoxide reductase subunit A"/>
    <property type="match status" value="1"/>
</dbReference>
<dbReference type="Pfam" id="PF04879">
    <property type="entry name" value="Molybdop_Fe4S4"/>
    <property type="match status" value="1"/>
</dbReference>
<accession>A0A329XC30</accession>
<dbReference type="GO" id="GO:0030151">
    <property type="term" value="F:molybdenum ion binding"/>
    <property type="evidence" value="ECO:0007669"/>
    <property type="project" value="InterPro"/>
</dbReference>
<evidence type="ECO:0000256" key="5">
    <source>
        <dbReference type="ARBA" id="ARBA00023002"/>
    </source>
</evidence>
<evidence type="ECO:0000256" key="1">
    <source>
        <dbReference type="ARBA" id="ARBA00001942"/>
    </source>
</evidence>
<evidence type="ECO:0000256" key="8">
    <source>
        <dbReference type="SAM" id="MobiDB-lite"/>
    </source>
</evidence>
<reference evidence="10 13" key="3">
    <citation type="submission" date="2019-12" db="EMBL/GenBank/DDBJ databases">
        <title>Engineering Photorhabdus to improve their lethality against agricultural pests.</title>
        <authorList>
            <person name="Machado R.A.R."/>
        </authorList>
    </citation>
    <scope>NUCLEOTIDE SEQUENCE [LARGE SCALE GENOMIC DNA]</scope>
    <source>
        <strain evidence="10 13">M-CN4</strain>
    </source>
</reference>
<evidence type="ECO:0000313" key="12">
    <source>
        <dbReference type="Proteomes" id="UP000250919"/>
    </source>
</evidence>
<dbReference type="GO" id="GO:0009055">
    <property type="term" value="F:electron transfer activity"/>
    <property type="evidence" value="ECO:0007669"/>
    <property type="project" value="TreeGrafter"/>
</dbReference>
<dbReference type="PROSITE" id="PS00490">
    <property type="entry name" value="MOLYBDOPTERIN_PROK_2"/>
    <property type="match status" value="1"/>
</dbReference>
<reference evidence="11" key="1">
    <citation type="submission" date="2017-08" db="EMBL/GenBank/DDBJ databases">
        <authorList>
            <person name="de Groot N.N."/>
        </authorList>
    </citation>
    <scope>NUCLEOTIDE SEQUENCE</scope>
    <source>
        <strain evidence="11">LJ24-63</strain>
    </source>
</reference>
<dbReference type="InterPro" id="IPR006657">
    <property type="entry name" value="MoPterin_dinucl-bd_dom"/>
</dbReference>
<dbReference type="GO" id="GO:0009389">
    <property type="term" value="F:dimethyl sulfoxide reductase activity"/>
    <property type="evidence" value="ECO:0007669"/>
    <property type="project" value="InterPro"/>
</dbReference>